<feature type="compositionally biased region" description="Basic and acidic residues" evidence="1">
    <location>
        <begin position="197"/>
        <end position="231"/>
    </location>
</feature>
<evidence type="ECO:0000256" key="2">
    <source>
        <dbReference type="SAM" id="Phobius"/>
    </source>
</evidence>
<dbReference type="HOGENOM" id="CLU_902056_0_0_6"/>
<comment type="caution">
    <text evidence="3">The sequence shown here is derived from an EMBL/GenBank/DDBJ whole genome shotgun (WGS) entry which is preliminary data.</text>
</comment>
<sequence length="308" mass="34659">MQRLARVNLEQQNLAAVELFSHYDEIVSLLNRYLPPSTAFIFARPEVNGNVVEWYSDLQGQPYLLGHTEWEQVARKNAETLISQRLEAVDKLRVDLLQKGTITFEQSALLESLVKAVQHDSVQIYVVNKQPVITGWGLGKKPMPAVSSTPKVKKSRWWLWLLLLLLLGGLAWWFYFYPAPIKAEAVAPVKIEIAKPEQKPESLKEEPKNEPVKEEPQTEPVKEKIEEEKKTPKPIIDNSIAEKVRASGGNPNGDFRASLVWHNGEDLDLQLNTLNAHANKCSNGYAVLDVDMNGVGCGSNKRNFTSPV</sequence>
<keyword evidence="2" id="KW-0812">Transmembrane</keyword>
<organism evidence="3 4">
    <name type="scientific">Aggregatibacter segnis ATCC 33393</name>
    <dbReference type="NCBI Taxonomy" id="888057"/>
    <lineage>
        <taxon>Bacteria</taxon>
        <taxon>Pseudomonadati</taxon>
        <taxon>Pseudomonadota</taxon>
        <taxon>Gammaproteobacteria</taxon>
        <taxon>Pasteurellales</taxon>
        <taxon>Pasteurellaceae</taxon>
        <taxon>Aggregatibacter</taxon>
    </lineage>
</organism>
<evidence type="ECO:0000256" key="1">
    <source>
        <dbReference type="SAM" id="MobiDB-lite"/>
    </source>
</evidence>
<feature type="region of interest" description="Disordered" evidence="1">
    <location>
        <begin position="197"/>
        <end position="249"/>
    </location>
</feature>
<keyword evidence="2" id="KW-1133">Transmembrane helix</keyword>
<dbReference type="EMBL" id="AEPS01000008">
    <property type="protein sequence ID" value="EFU67351.1"/>
    <property type="molecule type" value="Genomic_DNA"/>
</dbReference>
<reference evidence="3 4" key="1">
    <citation type="submission" date="2010-12" db="EMBL/GenBank/DDBJ databases">
        <authorList>
            <person name="Muzny D."/>
            <person name="Qin X."/>
            <person name="Deng J."/>
            <person name="Jiang H."/>
            <person name="Liu Y."/>
            <person name="Qu J."/>
            <person name="Song X.-Z."/>
            <person name="Zhang L."/>
            <person name="Thornton R."/>
            <person name="Coyle M."/>
            <person name="Francisco L."/>
            <person name="Jackson L."/>
            <person name="Javaid M."/>
            <person name="Korchina V."/>
            <person name="Kovar C."/>
            <person name="Mata R."/>
            <person name="Mathew T."/>
            <person name="Ngo R."/>
            <person name="Nguyen L."/>
            <person name="Nguyen N."/>
            <person name="Okwuonu G."/>
            <person name="Ongeri F."/>
            <person name="Pham C."/>
            <person name="Simmons D."/>
            <person name="Wilczek-Boney K."/>
            <person name="Hale W."/>
            <person name="Jakkamsetti A."/>
            <person name="Pham P."/>
            <person name="Ruth R."/>
            <person name="San Lucas F."/>
            <person name="Warren J."/>
            <person name="Zhang J."/>
            <person name="Zhao Z."/>
            <person name="Zhou C."/>
            <person name="Zhu D."/>
            <person name="Lee S."/>
            <person name="Bess C."/>
            <person name="Blankenburg K."/>
            <person name="Forbes L."/>
            <person name="Fu Q."/>
            <person name="Gubbala S."/>
            <person name="Hirani K."/>
            <person name="Jayaseelan J.C."/>
            <person name="Lara F."/>
            <person name="Munidasa M."/>
            <person name="Palculict T."/>
            <person name="Patil S."/>
            <person name="Pu L.-L."/>
            <person name="Saada N."/>
            <person name="Tang L."/>
            <person name="Weissenberger G."/>
            <person name="Zhu Y."/>
            <person name="Hemphill L."/>
            <person name="Shang Y."/>
            <person name="Youmans B."/>
            <person name="Ayvaz T."/>
            <person name="Ross M."/>
            <person name="Santibanez J."/>
            <person name="Aqrawi P."/>
            <person name="Gross S."/>
            <person name="Joshi V."/>
            <person name="Fowler G."/>
            <person name="Nazareth L."/>
            <person name="Reid J."/>
            <person name="Worley K."/>
            <person name="Petrosino J."/>
            <person name="Highlander S."/>
            <person name="Gibbs R."/>
        </authorList>
    </citation>
    <scope>NUCLEOTIDE SEQUENCE [LARGE SCALE GENOMIC DNA]</scope>
    <source>
        <strain evidence="3 4">ATCC 33393</strain>
    </source>
</reference>
<dbReference type="AlphaFoldDB" id="E6KYS4"/>
<evidence type="ECO:0000313" key="4">
    <source>
        <dbReference type="Proteomes" id="UP000032871"/>
    </source>
</evidence>
<protein>
    <submittedName>
        <fullName evidence="3">Uncharacterized protein</fullName>
    </submittedName>
</protein>
<dbReference type="OrthoDB" id="5755451at2"/>
<keyword evidence="4" id="KW-1185">Reference proteome</keyword>
<dbReference type="Proteomes" id="UP000032871">
    <property type="component" value="Unassembled WGS sequence"/>
</dbReference>
<dbReference type="GeneID" id="60800690"/>
<accession>E6KYS4</accession>
<keyword evidence="2" id="KW-0472">Membrane</keyword>
<gene>
    <name evidence="3" type="ORF">HMPREF9064_1306</name>
</gene>
<evidence type="ECO:0000313" key="3">
    <source>
        <dbReference type="EMBL" id="EFU67351.1"/>
    </source>
</evidence>
<proteinExistence type="predicted"/>
<name>E6KYS4_9PAST</name>
<dbReference type="RefSeq" id="WP_006718899.1">
    <property type="nucleotide sequence ID" value="NZ_GL622200.1"/>
</dbReference>
<feature type="transmembrane region" description="Helical" evidence="2">
    <location>
        <begin position="157"/>
        <end position="176"/>
    </location>
</feature>